<reference evidence="6 7" key="1">
    <citation type="journal article" date="2019" name="Int. J. Syst. Evol. Microbiol.">
        <title>The Global Catalogue of Microorganisms (GCM) 10K type strain sequencing project: providing services to taxonomists for standard genome sequencing and annotation.</title>
        <authorList>
            <consortium name="The Broad Institute Genomics Platform"/>
            <consortium name="The Broad Institute Genome Sequencing Center for Infectious Disease"/>
            <person name="Wu L."/>
            <person name="Ma J."/>
        </authorList>
    </citation>
    <scope>NUCLEOTIDE SEQUENCE [LARGE SCALE GENOMIC DNA]</scope>
    <source>
        <strain evidence="6 7">DSM 29988</strain>
    </source>
</reference>
<dbReference type="InterPro" id="IPR019888">
    <property type="entry name" value="Tscrpt_reg_AsnC-like"/>
</dbReference>
<dbReference type="PANTHER" id="PTHR30154">
    <property type="entry name" value="LEUCINE-RESPONSIVE REGULATORY PROTEIN"/>
    <property type="match status" value="1"/>
</dbReference>
<dbReference type="InterPro" id="IPR036388">
    <property type="entry name" value="WH-like_DNA-bd_sf"/>
</dbReference>
<evidence type="ECO:0000256" key="3">
    <source>
        <dbReference type="ARBA" id="ARBA00023163"/>
    </source>
</evidence>
<dbReference type="AlphaFoldDB" id="A0ABD5ZFP4"/>
<protein>
    <submittedName>
        <fullName evidence="6">Lrp/AsnC family transcriptional regulator</fullName>
    </submittedName>
</protein>
<dbReference type="Pfam" id="PF13412">
    <property type="entry name" value="HTH_24"/>
    <property type="match status" value="1"/>
</dbReference>
<organism evidence="6 7">
    <name type="scientific">Haloferax namakaokahaiae</name>
    <dbReference type="NCBI Taxonomy" id="1748331"/>
    <lineage>
        <taxon>Archaea</taxon>
        <taxon>Methanobacteriati</taxon>
        <taxon>Methanobacteriota</taxon>
        <taxon>Stenosarchaea group</taxon>
        <taxon>Halobacteria</taxon>
        <taxon>Halobacteriales</taxon>
        <taxon>Haloferacaceae</taxon>
        <taxon>Haloferax</taxon>
    </lineage>
</organism>
<dbReference type="EMBL" id="JBHTAA010000005">
    <property type="protein sequence ID" value="MFC7204065.1"/>
    <property type="molecule type" value="Genomic_DNA"/>
</dbReference>
<evidence type="ECO:0000256" key="1">
    <source>
        <dbReference type="ARBA" id="ARBA00023015"/>
    </source>
</evidence>
<dbReference type="InterPro" id="IPR011991">
    <property type="entry name" value="ArsR-like_HTH"/>
</dbReference>
<keyword evidence="7" id="KW-1185">Reference proteome</keyword>
<evidence type="ECO:0000259" key="5">
    <source>
        <dbReference type="PROSITE" id="PS50956"/>
    </source>
</evidence>
<feature type="region of interest" description="Disordered" evidence="4">
    <location>
        <begin position="1"/>
        <end position="22"/>
    </location>
</feature>
<evidence type="ECO:0000313" key="6">
    <source>
        <dbReference type="EMBL" id="MFC7204065.1"/>
    </source>
</evidence>
<dbReference type="PROSITE" id="PS50956">
    <property type="entry name" value="HTH_ASNC_2"/>
    <property type="match status" value="1"/>
</dbReference>
<dbReference type="RefSeq" id="WP_390223454.1">
    <property type="nucleotide sequence ID" value="NZ_JBHTAA010000005.1"/>
</dbReference>
<evidence type="ECO:0000313" key="7">
    <source>
        <dbReference type="Proteomes" id="UP001596481"/>
    </source>
</evidence>
<dbReference type="Gene3D" id="3.30.70.920">
    <property type="match status" value="1"/>
</dbReference>
<keyword evidence="2" id="KW-0238">DNA-binding</keyword>
<dbReference type="CDD" id="cd00090">
    <property type="entry name" value="HTH_ARSR"/>
    <property type="match status" value="1"/>
</dbReference>
<dbReference type="PRINTS" id="PR00033">
    <property type="entry name" value="HTHASNC"/>
</dbReference>
<proteinExistence type="predicted"/>
<dbReference type="GO" id="GO:0003677">
    <property type="term" value="F:DNA binding"/>
    <property type="evidence" value="ECO:0007669"/>
    <property type="project" value="UniProtKB-KW"/>
</dbReference>
<dbReference type="PANTHER" id="PTHR30154:SF34">
    <property type="entry name" value="TRANSCRIPTIONAL REGULATOR AZLB"/>
    <property type="match status" value="1"/>
</dbReference>
<accession>A0ABD5ZFP4</accession>
<dbReference type="SMART" id="SM00344">
    <property type="entry name" value="HTH_ASNC"/>
    <property type="match status" value="1"/>
</dbReference>
<feature type="domain" description="HTH asnC-type" evidence="5">
    <location>
        <begin position="23"/>
        <end position="85"/>
    </location>
</feature>
<name>A0ABD5ZFP4_9EURY</name>
<dbReference type="InterPro" id="IPR000485">
    <property type="entry name" value="AsnC-type_HTH_dom"/>
</dbReference>
<dbReference type="Gene3D" id="1.10.10.10">
    <property type="entry name" value="Winged helix-like DNA-binding domain superfamily/Winged helix DNA-binding domain"/>
    <property type="match status" value="1"/>
</dbReference>
<gene>
    <name evidence="6" type="ORF">ACFQJC_11105</name>
</gene>
<dbReference type="Proteomes" id="UP001596481">
    <property type="component" value="Unassembled WGS sequence"/>
</dbReference>
<evidence type="ECO:0000256" key="4">
    <source>
        <dbReference type="SAM" id="MobiDB-lite"/>
    </source>
</evidence>
<dbReference type="SUPFAM" id="SSF46785">
    <property type="entry name" value="Winged helix' DNA-binding domain"/>
    <property type="match status" value="1"/>
</dbReference>
<dbReference type="InterPro" id="IPR036390">
    <property type="entry name" value="WH_DNA-bd_sf"/>
</dbReference>
<comment type="caution">
    <text evidence="6">The sequence shown here is derived from an EMBL/GenBank/DDBJ whole genome shotgun (WGS) entry which is preliminary data.</text>
</comment>
<feature type="compositionally biased region" description="Acidic residues" evidence="4">
    <location>
        <begin position="10"/>
        <end position="22"/>
    </location>
</feature>
<keyword evidence="3" id="KW-0804">Transcription</keyword>
<sequence length="175" mass="19301">MDDQPPSADQPDDATEPDADVGIDDVDRGIMFALQRDARNITIQEIADEVSVSASTVRNRIDKLEHGGVIEGYAPQINYERAGFPLKLLFICSVDSNSRAAVAEEVLAVDGVIDVNELVTGERNLHVQAVATSTGDLTRMTADLNEYGLMIHSSEIITNHYSQPWGYFEYELEED</sequence>
<keyword evidence="1" id="KW-0805">Transcription regulation</keyword>
<evidence type="ECO:0000256" key="2">
    <source>
        <dbReference type="ARBA" id="ARBA00023125"/>
    </source>
</evidence>